<evidence type="ECO:0000256" key="1">
    <source>
        <dbReference type="HAMAP-Rule" id="MF_02232"/>
    </source>
</evidence>
<dbReference type="Proteomes" id="UP000004169">
    <property type="component" value="Unassembled WGS sequence"/>
</dbReference>
<sequence>MTTAQPAPAPLTRPELVCPAGTPAALKSAIDAGADCVYIGFRDETNARNFPGLNFSRREMAEGIDYAHGRGAKVLVAVNTFPRAGRPEVWHQAVADCDSLKADGVILADIGLIDHAARHHPNLRLHLSVQAAASNPDAIRFYVERYGIKRVVLPRVLTVQEIAEVNSRIAPIETEVFVFGGLCVMAEGRCALSSYATGQSPNINGACSPACDVRYTETSEGITSELGGFTINKFAHTEPAGYPTLCKGRFIANDKASYLFEEPTSLNTLAILPDLIRAGVTAFKIEGRQRGRAYVSAVVQAFRDGVDAVMAGKSLPDIDLDRITEGGKQTTGAYEKAWR</sequence>
<dbReference type="GO" id="GO:0046872">
    <property type="term" value="F:metal ion binding"/>
    <property type="evidence" value="ECO:0007669"/>
    <property type="project" value="UniProtKB-KW"/>
</dbReference>
<keyword evidence="1" id="KW-0479">Metal-binding</keyword>
<name>H8FMW8_MAGML</name>
<organism evidence="2 3">
    <name type="scientific">Magnetospirillum molischianum DSM 120</name>
    <dbReference type="NCBI Taxonomy" id="1150626"/>
    <lineage>
        <taxon>Bacteria</taxon>
        <taxon>Pseudomonadati</taxon>
        <taxon>Pseudomonadota</taxon>
        <taxon>Alphaproteobacteria</taxon>
        <taxon>Rhodospirillales</taxon>
        <taxon>Rhodospirillaceae</taxon>
        <taxon>Magnetospirillum</taxon>
    </lineage>
</organism>
<feature type="binding site" evidence="1">
    <location>
        <position position="207"/>
    </location>
    <ligand>
        <name>[4Fe-4S] cluster</name>
        <dbReference type="ChEBI" id="CHEBI:49883"/>
    </ligand>
</feature>
<proteinExistence type="inferred from homology"/>
<dbReference type="eggNOG" id="COG0826">
    <property type="taxonomic scope" value="Bacteria"/>
</dbReference>
<dbReference type="AlphaFoldDB" id="H8FMW8"/>
<evidence type="ECO:0000313" key="3">
    <source>
        <dbReference type="Proteomes" id="UP000004169"/>
    </source>
</evidence>
<dbReference type="OrthoDB" id="9758184at2"/>
<dbReference type="InterPro" id="IPR001539">
    <property type="entry name" value="Peptidase_U32"/>
</dbReference>
<comment type="cofactor">
    <cofactor evidence="1">
        <name>[4Fe-4S] cluster</name>
        <dbReference type="ChEBI" id="CHEBI:49883"/>
    </cofactor>
</comment>
<comment type="caution">
    <text evidence="2">The sequence shown here is derived from an EMBL/GenBank/DDBJ whole genome shotgun (WGS) entry which is preliminary data.</text>
</comment>
<dbReference type="HAMAP" id="MF_02232">
    <property type="entry name" value="UbiU"/>
    <property type="match status" value="1"/>
</dbReference>
<gene>
    <name evidence="2" type="primary">yhbU</name>
    <name evidence="1" type="synonym">ubiU</name>
    <name evidence="2" type="ORF">PHAMO_10131</name>
</gene>
<feature type="binding site" evidence="1">
    <location>
        <position position="246"/>
    </location>
    <ligand>
        <name>[4Fe-4S] cluster</name>
        <dbReference type="ChEBI" id="CHEBI:49883"/>
    </ligand>
</feature>
<keyword evidence="1" id="KW-0831">Ubiquinone biosynthesis</keyword>
<keyword evidence="3" id="KW-1185">Reference proteome</keyword>
<keyword evidence="1" id="KW-0411">Iron-sulfur</keyword>
<dbReference type="PANTHER" id="PTHR30217">
    <property type="entry name" value="PEPTIDASE U32 FAMILY"/>
    <property type="match status" value="1"/>
</dbReference>
<dbReference type="RefSeq" id="WP_002725365.1">
    <property type="nucleotide sequence ID" value="NZ_CAHP01000001.1"/>
</dbReference>
<feature type="binding site" evidence="1">
    <location>
        <position position="183"/>
    </location>
    <ligand>
        <name>[4Fe-4S] cluster</name>
        <dbReference type="ChEBI" id="CHEBI:49883"/>
    </ligand>
</feature>
<protein>
    <recommendedName>
        <fullName evidence="1">Ubiquinone biosynthesis protein UbiU</fullName>
    </recommendedName>
</protein>
<keyword evidence="1" id="KW-0004">4Fe-4S</keyword>
<comment type="function">
    <text evidence="1">Required for O(2)-independent ubiquinone (coenzyme Q) biosynthesis. Together with UbiV, is essential for the C6-hydroxylation reaction in the oxygen-independent ubiquinone biosynthesis pathway.</text>
</comment>
<keyword evidence="1" id="KW-0408">Iron</keyword>
<dbReference type="UniPathway" id="UPA00232"/>
<dbReference type="GO" id="GO:0006744">
    <property type="term" value="P:ubiquinone biosynthetic process"/>
    <property type="evidence" value="ECO:0007669"/>
    <property type="project" value="UniProtKB-UniRule"/>
</dbReference>
<comment type="subunit">
    <text evidence="1">Forms a heterodimer with UbiV.</text>
</comment>
<comment type="similarity">
    <text evidence="1">Belongs to the peptidase U32 family. UbiU subfamily.</text>
</comment>
<dbReference type="InterPro" id="IPR051454">
    <property type="entry name" value="RNA/ubiquinone_mod_enzymes"/>
</dbReference>
<evidence type="ECO:0000313" key="2">
    <source>
        <dbReference type="EMBL" id="CCG39706.1"/>
    </source>
</evidence>
<dbReference type="Pfam" id="PF01136">
    <property type="entry name" value="Peptidase_U32"/>
    <property type="match status" value="1"/>
</dbReference>
<dbReference type="STRING" id="1150626.PHAMO_10131"/>
<feature type="binding site" evidence="1">
    <location>
        <position position="190"/>
    </location>
    <ligand>
        <name>[4Fe-4S] cluster</name>
        <dbReference type="ChEBI" id="CHEBI:49883"/>
    </ligand>
</feature>
<dbReference type="EMBL" id="CAHP01000001">
    <property type="protein sequence ID" value="CCG39706.1"/>
    <property type="molecule type" value="Genomic_DNA"/>
</dbReference>
<dbReference type="InterPro" id="IPR043692">
    <property type="entry name" value="UbiU"/>
</dbReference>
<dbReference type="GO" id="GO:0051539">
    <property type="term" value="F:4 iron, 4 sulfur cluster binding"/>
    <property type="evidence" value="ECO:0007669"/>
    <property type="project" value="UniProtKB-UniRule"/>
</dbReference>
<dbReference type="PANTHER" id="PTHR30217:SF3">
    <property type="entry name" value="UBIQUINONE BIOSYNTHESIS PROTEIN UBIU"/>
    <property type="match status" value="1"/>
</dbReference>
<comment type="pathway">
    <text evidence="1">Cofactor biosynthesis; ubiquinone biosynthesis.</text>
</comment>
<accession>H8FMW8</accession>
<reference evidence="2 3" key="1">
    <citation type="journal article" date="2012" name="J. Bacteriol.">
        <title>Draft Genome Sequence of the Purple Photosynthetic Bacterium Phaeospirillum molischianum DSM120, a Particularly Versatile Bacterium.</title>
        <authorList>
            <person name="Duquesne K."/>
            <person name="Prima V."/>
            <person name="Ji B."/>
            <person name="Rouy Z."/>
            <person name="Medigue C."/>
            <person name="Talla E."/>
            <person name="Sturgis J.N."/>
        </authorList>
    </citation>
    <scope>NUCLEOTIDE SEQUENCE [LARGE SCALE GENOMIC DNA]</scope>
    <source>
        <strain evidence="3">DSM120</strain>
    </source>
</reference>